<keyword evidence="2" id="KW-0472">Membrane</keyword>
<gene>
    <name evidence="4" type="ORF">E3O23_14440</name>
</gene>
<protein>
    <submittedName>
        <fullName evidence="4">LytR family transcriptional regulator</fullName>
    </submittedName>
</protein>
<dbReference type="Pfam" id="PF03816">
    <property type="entry name" value="LytR_cpsA_psr"/>
    <property type="match status" value="1"/>
</dbReference>
<organism evidence="4 5">
    <name type="scientific">Cryobacterium tagatosivorans</name>
    <dbReference type="NCBI Taxonomy" id="1259199"/>
    <lineage>
        <taxon>Bacteria</taxon>
        <taxon>Bacillati</taxon>
        <taxon>Actinomycetota</taxon>
        <taxon>Actinomycetes</taxon>
        <taxon>Micrococcales</taxon>
        <taxon>Microbacteriaceae</taxon>
        <taxon>Cryobacterium</taxon>
    </lineage>
</organism>
<evidence type="ECO:0000259" key="3">
    <source>
        <dbReference type="Pfam" id="PF03816"/>
    </source>
</evidence>
<name>A0A4R8UDN1_9MICO</name>
<evidence type="ECO:0000256" key="1">
    <source>
        <dbReference type="ARBA" id="ARBA00006068"/>
    </source>
</evidence>
<dbReference type="OrthoDB" id="9782542at2"/>
<dbReference type="PANTHER" id="PTHR33392:SF6">
    <property type="entry name" value="POLYISOPRENYL-TEICHOIC ACID--PEPTIDOGLYCAN TEICHOIC ACID TRANSFERASE TAGU"/>
    <property type="match status" value="1"/>
</dbReference>
<proteinExistence type="inferred from homology"/>
<feature type="domain" description="Cell envelope-related transcriptional attenuator" evidence="3">
    <location>
        <begin position="121"/>
        <end position="265"/>
    </location>
</feature>
<dbReference type="NCBIfam" id="TIGR00350">
    <property type="entry name" value="lytR_cpsA_psr"/>
    <property type="match status" value="1"/>
</dbReference>
<comment type="similarity">
    <text evidence="1">Belongs to the LytR/CpsA/Psr (LCP) family.</text>
</comment>
<dbReference type="Gene3D" id="3.40.630.190">
    <property type="entry name" value="LCP protein"/>
    <property type="match status" value="1"/>
</dbReference>
<evidence type="ECO:0000313" key="5">
    <source>
        <dbReference type="Proteomes" id="UP000297866"/>
    </source>
</evidence>
<reference evidence="4 5" key="1">
    <citation type="submission" date="2019-03" db="EMBL/GenBank/DDBJ databases">
        <title>Genomics of glacier-inhabiting Cryobacterium strains.</title>
        <authorList>
            <person name="Liu Q."/>
            <person name="Xin Y.-H."/>
        </authorList>
    </citation>
    <scope>NUCLEOTIDE SEQUENCE [LARGE SCALE GENOMIC DNA]</scope>
    <source>
        <strain evidence="4 5">Sr47</strain>
    </source>
</reference>
<evidence type="ECO:0000313" key="4">
    <source>
        <dbReference type="EMBL" id="TFB47804.1"/>
    </source>
</evidence>
<keyword evidence="5" id="KW-1185">Reference proteome</keyword>
<comment type="caution">
    <text evidence="4">The sequence shown here is derived from an EMBL/GenBank/DDBJ whole genome shotgun (WGS) entry which is preliminary data.</text>
</comment>
<dbReference type="InterPro" id="IPR004474">
    <property type="entry name" value="LytR_CpsA_psr"/>
</dbReference>
<dbReference type="InterPro" id="IPR050922">
    <property type="entry name" value="LytR/CpsA/Psr_CW_biosynth"/>
</dbReference>
<dbReference type="AlphaFoldDB" id="A0A4R8UDN1"/>
<accession>A0A4R8UDN1</accession>
<dbReference type="Proteomes" id="UP000297866">
    <property type="component" value="Unassembled WGS sequence"/>
</dbReference>
<keyword evidence="2" id="KW-1133">Transmembrane helix</keyword>
<dbReference type="PANTHER" id="PTHR33392">
    <property type="entry name" value="POLYISOPRENYL-TEICHOIC ACID--PEPTIDOGLYCAN TEICHOIC ACID TRANSFERASE TAGU"/>
    <property type="match status" value="1"/>
</dbReference>
<sequence length="360" mass="38229">MRLLTSRRVGSQRIVGCPVTHAMSPREAAAGPARKRRTWRVALIGVGALLLAGGILGAYAWFLSSTFDTQTEKISEAFPRPYSLRPPVLEGEAAKAQNILLLGSDTGRPSGGSVAALGARHSDSVIVVHIPADRAHIYVLSILRDSWVDVPGHGQARINAALSLGGVPTAVATIEGLLGARMDHVAIVDFTGFRGVTDALGGVDIDNPVAFSSSRLEGRYFKRGTLHVNGTEALAFVRERHAFRDGDFQRTRNQQAFMKALMTEVLSAGTLTDPGKVSGLVGAVAPFLAVDPGLNSAYLAGLALELRETRADDVTFFTAPAKGTAIVGEHPIVKIDPVKFAALREAFTEDTLDAYLSAPQ</sequence>
<feature type="transmembrane region" description="Helical" evidence="2">
    <location>
        <begin position="41"/>
        <end position="62"/>
    </location>
</feature>
<dbReference type="EMBL" id="SOEZ01000070">
    <property type="protein sequence ID" value="TFB47804.1"/>
    <property type="molecule type" value="Genomic_DNA"/>
</dbReference>
<keyword evidence="2" id="KW-0812">Transmembrane</keyword>
<evidence type="ECO:0000256" key="2">
    <source>
        <dbReference type="SAM" id="Phobius"/>
    </source>
</evidence>